<feature type="chain" id="PRO_5015745471" evidence="1">
    <location>
        <begin position="20"/>
        <end position="218"/>
    </location>
</feature>
<dbReference type="Proteomes" id="UP000237631">
    <property type="component" value="Unassembled WGS sequence"/>
</dbReference>
<proteinExistence type="predicted"/>
<keyword evidence="1" id="KW-0732">Signal</keyword>
<dbReference type="AlphaFoldDB" id="A0A2S6CKI4"/>
<gene>
    <name evidence="2" type="ORF">CBER1_01301</name>
</gene>
<reference evidence="3" key="1">
    <citation type="journal article" date="2017" name="bioRxiv">
        <title>Conservation of a gene cluster reveals novel cercosporin biosynthetic mechanisms and extends production to the genus Colletotrichum.</title>
        <authorList>
            <person name="de Jonge R."/>
            <person name="Ebert M.K."/>
            <person name="Huitt-Roehl C.R."/>
            <person name="Pal P."/>
            <person name="Suttle J.C."/>
            <person name="Spanner R.E."/>
            <person name="Neubauer J.D."/>
            <person name="Jurick W.M.II."/>
            <person name="Stott K.A."/>
            <person name="Secor G.A."/>
            <person name="Thomma B.P.H.J."/>
            <person name="Van de Peer Y."/>
            <person name="Townsend C.A."/>
            <person name="Bolton M.D."/>
        </authorList>
    </citation>
    <scope>NUCLEOTIDE SEQUENCE [LARGE SCALE GENOMIC DNA]</scope>
    <source>
        <strain evidence="3">CBS538.71</strain>
    </source>
</reference>
<dbReference type="OrthoDB" id="2349272at2759"/>
<dbReference type="EMBL" id="PNEN01000293">
    <property type="protein sequence ID" value="PPJ60247.1"/>
    <property type="molecule type" value="Genomic_DNA"/>
</dbReference>
<protein>
    <submittedName>
        <fullName evidence="2">Uncharacterized protein</fullName>
    </submittedName>
</protein>
<name>A0A2S6CKI4_9PEZI</name>
<evidence type="ECO:0000256" key="1">
    <source>
        <dbReference type="SAM" id="SignalP"/>
    </source>
</evidence>
<sequence length="218" mass="23157">MLLISTLASTIALTATVFAHPLARRHTACITAKDLTTIAPDTATCDGADYPAECATASIAAPNIAESFHVFNIESFGAQAALVAIMLFESGDFKYKINHYPGVAGQGTRNMQSPAFNEKYAAWIVANGNDANITQDRVTAASAQGPAQLLDLINTDKWSFASAAWFISTQCDASHIAALADGSQASFENYLTDCVGTTVTDERISGWSKVVALGQWQK</sequence>
<keyword evidence="3" id="KW-1185">Reference proteome</keyword>
<evidence type="ECO:0000313" key="3">
    <source>
        <dbReference type="Proteomes" id="UP000237631"/>
    </source>
</evidence>
<evidence type="ECO:0000313" key="2">
    <source>
        <dbReference type="EMBL" id="PPJ60247.1"/>
    </source>
</evidence>
<feature type="signal peptide" evidence="1">
    <location>
        <begin position="1"/>
        <end position="19"/>
    </location>
</feature>
<comment type="caution">
    <text evidence="2">The sequence shown here is derived from an EMBL/GenBank/DDBJ whole genome shotgun (WGS) entry which is preliminary data.</text>
</comment>
<accession>A0A2S6CKI4</accession>
<organism evidence="2 3">
    <name type="scientific">Cercospora berteroae</name>
    <dbReference type="NCBI Taxonomy" id="357750"/>
    <lineage>
        <taxon>Eukaryota</taxon>
        <taxon>Fungi</taxon>
        <taxon>Dikarya</taxon>
        <taxon>Ascomycota</taxon>
        <taxon>Pezizomycotina</taxon>
        <taxon>Dothideomycetes</taxon>
        <taxon>Dothideomycetidae</taxon>
        <taxon>Mycosphaerellales</taxon>
        <taxon>Mycosphaerellaceae</taxon>
        <taxon>Cercospora</taxon>
    </lineage>
</organism>